<dbReference type="EMBL" id="BARV01030339">
    <property type="protein sequence ID" value="GAI40198.1"/>
    <property type="molecule type" value="Genomic_DNA"/>
</dbReference>
<dbReference type="AlphaFoldDB" id="X1N9A3"/>
<feature type="domain" description="DUF4213" evidence="1">
    <location>
        <begin position="6"/>
        <end position="41"/>
    </location>
</feature>
<dbReference type="Pfam" id="PF13938">
    <property type="entry name" value="DUF4213"/>
    <property type="match status" value="1"/>
</dbReference>
<protein>
    <recommendedName>
        <fullName evidence="1">DUF4213 domain-containing protein</fullName>
    </recommendedName>
</protein>
<dbReference type="SUPFAM" id="SSF159713">
    <property type="entry name" value="Dhaf3308-like"/>
    <property type="match status" value="1"/>
</dbReference>
<organism evidence="2">
    <name type="scientific">marine sediment metagenome</name>
    <dbReference type="NCBI Taxonomy" id="412755"/>
    <lineage>
        <taxon>unclassified sequences</taxon>
        <taxon>metagenomes</taxon>
        <taxon>ecological metagenomes</taxon>
    </lineage>
</organism>
<dbReference type="Gene3D" id="3.30.390.100">
    <property type="match status" value="1"/>
</dbReference>
<dbReference type="InterPro" id="IPR025251">
    <property type="entry name" value="DUF4213"/>
</dbReference>
<reference evidence="2" key="1">
    <citation type="journal article" date="2014" name="Front. Microbiol.">
        <title>High frequency of phylogenetically diverse reductive dehalogenase-homologous genes in deep subseafloor sedimentary metagenomes.</title>
        <authorList>
            <person name="Kawai M."/>
            <person name="Futagami T."/>
            <person name="Toyoda A."/>
            <person name="Takaki Y."/>
            <person name="Nishi S."/>
            <person name="Hori S."/>
            <person name="Arai W."/>
            <person name="Tsubouchi T."/>
            <person name="Morono Y."/>
            <person name="Uchiyama I."/>
            <person name="Ito T."/>
            <person name="Fujiyama A."/>
            <person name="Inagaki F."/>
            <person name="Takami H."/>
        </authorList>
    </citation>
    <scope>NUCLEOTIDE SEQUENCE</scope>
    <source>
        <strain evidence="2">Expedition CK06-06</strain>
    </source>
</reference>
<evidence type="ECO:0000313" key="2">
    <source>
        <dbReference type="EMBL" id="GAI40198.1"/>
    </source>
</evidence>
<sequence length="49" mass="5536">MTRILDDLISSLSGDSVVRELHTCVFWTAVLSKHCGLASTFHEPHPYHK</sequence>
<feature type="non-terminal residue" evidence="2">
    <location>
        <position position="49"/>
    </location>
</feature>
<proteinExistence type="predicted"/>
<accession>X1N9A3</accession>
<name>X1N9A3_9ZZZZ</name>
<gene>
    <name evidence="2" type="ORF">S06H3_48199</name>
</gene>
<evidence type="ECO:0000259" key="1">
    <source>
        <dbReference type="Pfam" id="PF13938"/>
    </source>
</evidence>
<comment type="caution">
    <text evidence="2">The sequence shown here is derived from an EMBL/GenBank/DDBJ whole genome shotgun (WGS) entry which is preliminary data.</text>
</comment>